<dbReference type="Gene3D" id="3.40.640.10">
    <property type="entry name" value="Type I PLP-dependent aspartate aminotransferase-like (Major domain)"/>
    <property type="match status" value="2"/>
</dbReference>
<sequence>MPCVRYYRTIRAGVTGPCRQLGYGVNRRPVPAGVTRCLSRLYADVVAHRAVEYDDAGLVPARTLVGELLGWYLGVEPLDAEQVVLFHGTTEAISVACEYAAHRGVQPVLPIPNYYSFEHSLSRYGAVEPVYYGTDGQLDRPIPAGRRRLLVDVAPNGVLGSWLWPPPPAGPDDLALVDVPFSLPQFGRADDFRAVLHRKVTGYPRWLLCMTPSKDLSVPGLRVGFVAGTEPGFAEFAHAVRFERGYSVNAAVALVAAVHLGLLLLALADRADRGRTAARLRELFDRHGVSFLDHGEETAFLAELETATALFARNIDLLDACGLFEPLPGASRPVAGYSTFRWLTRPFAAPDAWTRWVNQLGRAGLKVNPNYLFGADAEHWHRLYPDRYGIRLNISVPATELRDNLRFLHRALDARGQEAHR</sequence>
<name>A0A562WHI6_9ACTN</name>
<dbReference type="Proteomes" id="UP000319728">
    <property type="component" value="Unassembled WGS sequence"/>
</dbReference>
<dbReference type="GO" id="GO:0030170">
    <property type="term" value="F:pyridoxal phosphate binding"/>
    <property type="evidence" value="ECO:0007669"/>
    <property type="project" value="InterPro"/>
</dbReference>
<dbReference type="EMBL" id="VLLP01000001">
    <property type="protein sequence ID" value="TWJ29642.1"/>
    <property type="molecule type" value="Genomic_DNA"/>
</dbReference>
<dbReference type="InterPro" id="IPR015424">
    <property type="entry name" value="PyrdxlP-dep_Trfase"/>
</dbReference>
<dbReference type="AlphaFoldDB" id="A0A562WHI6"/>
<protein>
    <submittedName>
        <fullName evidence="2">Histidinol-phosphate/aromatic aminotransferase/cobyric acid decarboxylase-like protein</fullName>
    </submittedName>
</protein>
<reference evidence="2 3" key="1">
    <citation type="submission" date="2019-07" db="EMBL/GenBank/DDBJ databases">
        <title>R&amp;d 2014.</title>
        <authorList>
            <person name="Klenk H.-P."/>
        </authorList>
    </citation>
    <scope>NUCLEOTIDE SEQUENCE [LARGE SCALE GENOMIC DNA]</scope>
    <source>
        <strain evidence="2 3">DSM 43912</strain>
    </source>
</reference>
<dbReference type="Pfam" id="PF00155">
    <property type="entry name" value="Aminotran_1_2"/>
    <property type="match status" value="1"/>
</dbReference>
<organism evidence="2 3">
    <name type="scientific">Micromonospora sagamiensis</name>
    <dbReference type="NCBI Taxonomy" id="47875"/>
    <lineage>
        <taxon>Bacteria</taxon>
        <taxon>Bacillati</taxon>
        <taxon>Actinomycetota</taxon>
        <taxon>Actinomycetes</taxon>
        <taxon>Micromonosporales</taxon>
        <taxon>Micromonosporaceae</taxon>
        <taxon>Micromonospora</taxon>
    </lineage>
</organism>
<keyword evidence="3" id="KW-1185">Reference proteome</keyword>
<dbReference type="InterPro" id="IPR015421">
    <property type="entry name" value="PyrdxlP-dep_Trfase_major"/>
</dbReference>
<dbReference type="SUPFAM" id="SSF53383">
    <property type="entry name" value="PLP-dependent transferases"/>
    <property type="match status" value="1"/>
</dbReference>
<evidence type="ECO:0000313" key="2">
    <source>
        <dbReference type="EMBL" id="TWJ29642.1"/>
    </source>
</evidence>
<comment type="caution">
    <text evidence="2">The sequence shown here is derived from an EMBL/GenBank/DDBJ whole genome shotgun (WGS) entry which is preliminary data.</text>
</comment>
<accession>A0A562WHI6</accession>
<keyword evidence="2" id="KW-0032">Aminotransferase</keyword>
<feature type="domain" description="Aminotransferase class I/classII large" evidence="1">
    <location>
        <begin position="189"/>
        <end position="261"/>
    </location>
</feature>
<proteinExistence type="predicted"/>
<dbReference type="RefSeq" id="WP_186499873.1">
    <property type="nucleotide sequence ID" value="NZ_AP023438.1"/>
</dbReference>
<keyword evidence="2" id="KW-0808">Transferase</keyword>
<gene>
    <name evidence="2" type="ORF">JD81_03153</name>
</gene>
<dbReference type="InterPro" id="IPR004839">
    <property type="entry name" value="Aminotransferase_I/II_large"/>
</dbReference>
<evidence type="ECO:0000313" key="3">
    <source>
        <dbReference type="Proteomes" id="UP000319728"/>
    </source>
</evidence>
<dbReference type="GO" id="GO:0008483">
    <property type="term" value="F:transaminase activity"/>
    <property type="evidence" value="ECO:0007669"/>
    <property type="project" value="UniProtKB-KW"/>
</dbReference>
<evidence type="ECO:0000259" key="1">
    <source>
        <dbReference type="Pfam" id="PF00155"/>
    </source>
</evidence>